<keyword evidence="2 6" id="KW-0812">Transmembrane</keyword>
<evidence type="ECO:0000256" key="4">
    <source>
        <dbReference type="ARBA" id="ARBA00023136"/>
    </source>
</evidence>
<reference evidence="8" key="1">
    <citation type="submission" date="2022-12" db="EMBL/GenBank/DDBJ databases">
        <authorList>
            <person name="Deng Y."/>
            <person name="Zhang Y.-Q."/>
        </authorList>
    </citation>
    <scope>NUCLEOTIDE SEQUENCE</scope>
    <source>
        <strain evidence="8">CPCC 205372</strain>
    </source>
</reference>
<feature type="transmembrane region" description="Helical" evidence="6">
    <location>
        <begin position="265"/>
        <end position="283"/>
    </location>
</feature>
<feature type="transmembrane region" description="Helical" evidence="6">
    <location>
        <begin position="201"/>
        <end position="220"/>
    </location>
</feature>
<evidence type="ECO:0000256" key="1">
    <source>
        <dbReference type="ARBA" id="ARBA00004141"/>
    </source>
</evidence>
<dbReference type="GO" id="GO:0016874">
    <property type="term" value="F:ligase activity"/>
    <property type="evidence" value="ECO:0007669"/>
    <property type="project" value="UniProtKB-KW"/>
</dbReference>
<evidence type="ECO:0000259" key="7">
    <source>
        <dbReference type="Pfam" id="PF04932"/>
    </source>
</evidence>
<keyword evidence="9" id="KW-1185">Reference proteome</keyword>
<evidence type="ECO:0000313" key="9">
    <source>
        <dbReference type="Proteomes" id="UP001142153"/>
    </source>
</evidence>
<evidence type="ECO:0000256" key="3">
    <source>
        <dbReference type="ARBA" id="ARBA00022989"/>
    </source>
</evidence>
<dbReference type="Proteomes" id="UP001142153">
    <property type="component" value="Unassembled WGS sequence"/>
</dbReference>
<feature type="transmembrane region" description="Helical" evidence="6">
    <location>
        <begin position="241"/>
        <end position="259"/>
    </location>
</feature>
<dbReference type="Pfam" id="PF04932">
    <property type="entry name" value="Wzy_C"/>
    <property type="match status" value="1"/>
</dbReference>
<evidence type="ECO:0000313" key="8">
    <source>
        <dbReference type="EMBL" id="MCZ8379277.1"/>
    </source>
</evidence>
<keyword evidence="3 6" id="KW-1133">Transmembrane helix</keyword>
<dbReference type="InterPro" id="IPR007016">
    <property type="entry name" value="O-antigen_ligase-rel_domated"/>
</dbReference>
<gene>
    <name evidence="8" type="ORF">O6P37_10415</name>
</gene>
<feature type="transmembrane region" description="Helical" evidence="6">
    <location>
        <begin position="388"/>
        <end position="408"/>
    </location>
</feature>
<dbReference type="RefSeq" id="WP_269893979.1">
    <property type="nucleotide sequence ID" value="NZ_JAPZPY010000003.1"/>
</dbReference>
<sequence>MDGRQEEMGGRDDERQHDRFSVGDRRMDDLVSQAPVRTDPGTPAVSQPGEQTHRTFEGRRDLMRRLALNSLLIAFGALSAVQGLGVALTLLTPVCLLLAPALLLMRATWAQWLPFALAVVGFVALYISSQINDTSPFEQRVIQWGAFALYYVGFLVVAERRVERAFSILCGIALGALMYYLTPGNPYAVFYTFADQWKYVWAQWIGILALYAMITIRARIELQIIALLLLGSFSLVENFRSHAIVCVFSAAILIVGLLARNNVPRWLQLGVVVFFGSILYVLLPRIALSGIAGEALQRKTQQQVDSGVPTILAGRTESPLSITAILERPWFGWGSANNISPDVFDKAKDLAISLGFNPTSPIEYSWYDTLGNVSLHSVLFSTWAEGGIFAALLPLGLLVAALAVLWNAPRYGRWAALAVLLSVQAVWDLLFSPVVYNMMPAYALLAVVFTAEHFSGGGVRSRRPGPL</sequence>
<comment type="subcellular location">
    <subcellularLocation>
        <location evidence="1">Membrane</location>
        <topology evidence="1">Multi-pass membrane protein</topology>
    </subcellularLocation>
</comment>
<accession>A0ABT4PRU0</accession>
<feature type="domain" description="O-antigen ligase-related" evidence="7">
    <location>
        <begin position="227"/>
        <end position="393"/>
    </location>
</feature>
<protein>
    <submittedName>
        <fullName evidence="8">O-antigen ligase family protein</fullName>
    </submittedName>
</protein>
<proteinExistence type="predicted"/>
<feature type="compositionally biased region" description="Basic and acidic residues" evidence="5">
    <location>
        <begin position="1"/>
        <end position="29"/>
    </location>
</feature>
<keyword evidence="4 6" id="KW-0472">Membrane</keyword>
<feature type="region of interest" description="Disordered" evidence="5">
    <location>
        <begin position="1"/>
        <end position="54"/>
    </location>
</feature>
<organism evidence="8 9">
    <name type="scientific">Mycobacterium hippophais</name>
    <dbReference type="NCBI Taxonomy" id="3016340"/>
    <lineage>
        <taxon>Bacteria</taxon>
        <taxon>Bacillati</taxon>
        <taxon>Actinomycetota</taxon>
        <taxon>Actinomycetes</taxon>
        <taxon>Mycobacteriales</taxon>
        <taxon>Mycobacteriaceae</taxon>
        <taxon>Mycobacterium</taxon>
    </lineage>
</organism>
<name>A0ABT4PRU0_9MYCO</name>
<comment type="caution">
    <text evidence="8">The sequence shown here is derived from an EMBL/GenBank/DDBJ whole genome shotgun (WGS) entry which is preliminary data.</text>
</comment>
<evidence type="ECO:0000256" key="6">
    <source>
        <dbReference type="SAM" id="Phobius"/>
    </source>
</evidence>
<keyword evidence="8" id="KW-0436">Ligase</keyword>
<feature type="transmembrane region" description="Helical" evidence="6">
    <location>
        <begin position="62"/>
        <end position="81"/>
    </location>
</feature>
<feature type="transmembrane region" description="Helical" evidence="6">
    <location>
        <begin position="112"/>
        <end position="129"/>
    </location>
</feature>
<dbReference type="EMBL" id="JAPZPY010000003">
    <property type="protein sequence ID" value="MCZ8379277.1"/>
    <property type="molecule type" value="Genomic_DNA"/>
</dbReference>
<evidence type="ECO:0000256" key="5">
    <source>
        <dbReference type="SAM" id="MobiDB-lite"/>
    </source>
</evidence>
<evidence type="ECO:0000256" key="2">
    <source>
        <dbReference type="ARBA" id="ARBA00022692"/>
    </source>
</evidence>
<feature type="transmembrane region" description="Helical" evidence="6">
    <location>
        <begin position="165"/>
        <end position="181"/>
    </location>
</feature>
<feature type="transmembrane region" description="Helical" evidence="6">
    <location>
        <begin position="141"/>
        <end position="158"/>
    </location>
</feature>